<sequence length="54" mass="6079">MLILTCLANTFILLLPAKANDEKIVIVNLLILRWLAGGFGIIRYFPCGKRFTTL</sequence>
<name>D2U2U3_9GAMM</name>
<protein>
    <submittedName>
        <fullName evidence="2">Uncharacterized protein</fullName>
    </submittedName>
</protein>
<keyword evidence="1" id="KW-1133">Transmembrane helix</keyword>
<reference evidence="2" key="1">
    <citation type="journal article" date="2010" name="Insect Mol. Biol.">
        <title>The draft genome sequence of Arsenophonus nasoniae, son-killer bacterium of Nasonia vitripennis, reveals genes associated with virulence and symbiosis.</title>
        <authorList>
            <person name="Wilkes T."/>
            <person name="Darby A.C."/>
            <person name="Choi J."/>
            <person name="Colborne J.K."/>
            <person name="Werren J.H."/>
            <person name="Hurst G.D.D."/>
        </authorList>
    </citation>
    <scope>NUCLEOTIDE SEQUENCE</scope>
</reference>
<gene>
    <name evidence="2" type="ORF">ARN_29230</name>
</gene>
<dbReference type="EMBL" id="FN545251">
    <property type="protein sequence ID" value="CBA75458.1"/>
    <property type="molecule type" value="Genomic_DNA"/>
</dbReference>
<keyword evidence="1" id="KW-0812">Transmembrane</keyword>
<dbReference type="AlphaFoldDB" id="D2U2U3"/>
<proteinExistence type="predicted"/>
<organism evidence="2">
    <name type="scientific">Arsenophonus nasoniae</name>
    <name type="common">son-killer infecting Nasonia vitripennis</name>
    <dbReference type="NCBI Taxonomy" id="638"/>
    <lineage>
        <taxon>Bacteria</taxon>
        <taxon>Pseudomonadati</taxon>
        <taxon>Pseudomonadota</taxon>
        <taxon>Gammaproteobacteria</taxon>
        <taxon>Enterobacterales</taxon>
        <taxon>Morganellaceae</taxon>
        <taxon>Arsenophonus</taxon>
    </lineage>
</organism>
<accession>D2U2U3</accession>
<evidence type="ECO:0000313" key="2">
    <source>
        <dbReference type="EMBL" id="CBA75458.1"/>
    </source>
</evidence>
<evidence type="ECO:0000256" key="1">
    <source>
        <dbReference type="SAM" id="Phobius"/>
    </source>
</evidence>
<keyword evidence="1" id="KW-0472">Membrane</keyword>
<feature type="transmembrane region" description="Helical" evidence="1">
    <location>
        <begin position="29"/>
        <end position="46"/>
    </location>
</feature>